<comment type="caution">
    <text evidence="3">The sequence shown here is derived from an EMBL/GenBank/DDBJ whole genome shotgun (WGS) entry which is preliminary data.</text>
</comment>
<dbReference type="OrthoDB" id="4160303at2759"/>
<keyword evidence="4" id="KW-1185">Reference proteome</keyword>
<keyword evidence="2" id="KW-0472">Membrane</keyword>
<dbReference type="Proteomes" id="UP000078343">
    <property type="component" value="Unassembled WGS sequence"/>
</dbReference>
<organism evidence="3 4">
    <name type="scientific">Fonsecaea erecta</name>
    <dbReference type="NCBI Taxonomy" id="1367422"/>
    <lineage>
        <taxon>Eukaryota</taxon>
        <taxon>Fungi</taxon>
        <taxon>Dikarya</taxon>
        <taxon>Ascomycota</taxon>
        <taxon>Pezizomycotina</taxon>
        <taxon>Eurotiomycetes</taxon>
        <taxon>Chaetothyriomycetidae</taxon>
        <taxon>Chaetothyriales</taxon>
        <taxon>Herpotrichiellaceae</taxon>
        <taxon>Fonsecaea</taxon>
    </lineage>
</organism>
<sequence>MATTVVTAGGPPCMSYICPSQGDTDFLAGTTECTLIINTKPAECVDTATATGTIASRTTASRFSSPQANGPATASSSVANLTTAGPLVGHPHEGGHAHPHAVIAVPLTVGIIIFLLTAILLWRRYRPSSFHKILDSIPGCGCFARWRKTREKNRETLALHRLGILTGDGHRMGGTGLVAGDTYARHLRKFEEDAVRAKGKCSYDTNAQSPGSPFSTGKRSAKSGGTPRNLQLGSPWKYTPTKVAGNSGRGPRDSLESWEETWYAMGTTDGAAAKGEQEEGVTAGSGQSWRKLV</sequence>
<feature type="region of interest" description="Disordered" evidence="1">
    <location>
        <begin position="201"/>
        <end position="293"/>
    </location>
</feature>
<proteinExistence type="predicted"/>
<feature type="compositionally biased region" description="Polar residues" evidence="1">
    <location>
        <begin position="203"/>
        <end position="218"/>
    </location>
</feature>
<dbReference type="AlphaFoldDB" id="A0A178ZXV6"/>
<evidence type="ECO:0000313" key="3">
    <source>
        <dbReference type="EMBL" id="OAP64634.1"/>
    </source>
</evidence>
<gene>
    <name evidence="3" type="ORF">AYL99_00606</name>
</gene>
<keyword evidence="2" id="KW-1133">Transmembrane helix</keyword>
<dbReference type="RefSeq" id="XP_018698001.1">
    <property type="nucleotide sequence ID" value="XM_018832122.1"/>
</dbReference>
<dbReference type="EMBL" id="LVYI01000001">
    <property type="protein sequence ID" value="OAP64634.1"/>
    <property type="molecule type" value="Genomic_DNA"/>
</dbReference>
<dbReference type="GeneID" id="30004776"/>
<reference evidence="3 4" key="1">
    <citation type="submission" date="2016-04" db="EMBL/GenBank/DDBJ databases">
        <title>Draft genome of Fonsecaea erecta CBS 125763.</title>
        <authorList>
            <person name="Weiss V.A."/>
            <person name="Vicente V.A."/>
            <person name="Raittz R.T."/>
            <person name="Moreno L.F."/>
            <person name="De Souza E.M."/>
            <person name="Pedrosa F.O."/>
            <person name="Steffens M.B."/>
            <person name="Faoro H."/>
            <person name="Tadra-Sfeir M.Z."/>
            <person name="Najafzadeh M.J."/>
            <person name="Felipe M.S."/>
            <person name="Teixeira M."/>
            <person name="Sun J."/>
            <person name="Xi L."/>
            <person name="Gomes R."/>
            <person name="De Azevedo C.M."/>
            <person name="Salgado C.G."/>
            <person name="Da Silva M.B."/>
            <person name="Nascimento M.F."/>
            <person name="Queiroz-Telles F."/>
            <person name="Attili D.S."/>
            <person name="Gorbushina A."/>
        </authorList>
    </citation>
    <scope>NUCLEOTIDE SEQUENCE [LARGE SCALE GENOMIC DNA]</scope>
    <source>
        <strain evidence="3 4">CBS 125763</strain>
    </source>
</reference>
<accession>A0A178ZXV6</accession>
<evidence type="ECO:0000256" key="1">
    <source>
        <dbReference type="SAM" id="MobiDB-lite"/>
    </source>
</evidence>
<dbReference type="STRING" id="1367422.A0A178ZXV6"/>
<keyword evidence="2" id="KW-0812">Transmembrane</keyword>
<name>A0A178ZXV6_9EURO</name>
<feature type="compositionally biased region" description="Polar residues" evidence="1">
    <location>
        <begin position="284"/>
        <end position="293"/>
    </location>
</feature>
<protein>
    <submittedName>
        <fullName evidence="3">Uncharacterized protein</fullName>
    </submittedName>
</protein>
<feature type="transmembrane region" description="Helical" evidence="2">
    <location>
        <begin position="101"/>
        <end position="122"/>
    </location>
</feature>
<evidence type="ECO:0000256" key="2">
    <source>
        <dbReference type="SAM" id="Phobius"/>
    </source>
</evidence>
<evidence type="ECO:0000313" key="4">
    <source>
        <dbReference type="Proteomes" id="UP000078343"/>
    </source>
</evidence>